<proteinExistence type="predicted"/>
<name>A0AAE1BEI7_PETCI</name>
<protein>
    <submittedName>
        <fullName evidence="2">Uncharacterized protein</fullName>
    </submittedName>
</protein>
<feature type="region of interest" description="Disordered" evidence="1">
    <location>
        <begin position="1"/>
        <end position="80"/>
    </location>
</feature>
<evidence type="ECO:0000256" key="1">
    <source>
        <dbReference type="SAM" id="MobiDB-lite"/>
    </source>
</evidence>
<organism evidence="2 3">
    <name type="scientific">Petrolisthes cinctipes</name>
    <name type="common">Flat porcelain crab</name>
    <dbReference type="NCBI Taxonomy" id="88211"/>
    <lineage>
        <taxon>Eukaryota</taxon>
        <taxon>Metazoa</taxon>
        <taxon>Ecdysozoa</taxon>
        <taxon>Arthropoda</taxon>
        <taxon>Crustacea</taxon>
        <taxon>Multicrustacea</taxon>
        <taxon>Malacostraca</taxon>
        <taxon>Eumalacostraca</taxon>
        <taxon>Eucarida</taxon>
        <taxon>Decapoda</taxon>
        <taxon>Pleocyemata</taxon>
        <taxon>Anomura</taxon>
        <taxon>Galatheoidea</taxon>
        <taxon>Porcellanidae</taxon>
        <taxon>Petrolisthes</taxon>
    </lineage>
</organism>
<evidence type="ECO:0000313" key="2">
    <source>
        <dbReference type="EMBL" id="KAK3848913.1"/>
    </source>
</evidence>
<gene>
    <name evidence="2" type="ORF">Pcinc_044310</name>
</gene>
<dbReference type="Proteomes" id="UP001286313">
    <property type="component" value="Unassembled WGS sequence"/>
</dbReference>
<dbReference type="AlphaFoldDB" id="A0AAE1BEI7"/>
<accession>A0AAE1BEI7</accession>
<comment type="caution">
    <text evidence="2">The sequence shown here is derived from an EMBL/GenBank/DDBJ whole genome shotgun (WGS) entry which is preliminary data.</text>
</comment>
<reference evidence="2" key="1">
    <citation type="submission" date="2023-10" db="EMBL/GenBank/DDBJ databases">
        <title>Genome assemblies of two species of porcelain crab, Petrolisthes cinctipes and Petrolisthes manimaculis (Anomura: Porcellanidae).</title>
        <authorList>
            <person name="Angst P."/>
        </authorList>
    </citation>
    <scope>NUCLEOTIDE SEQUENCE</scope>
    <source>
        <strain evidence="2">PB745_01</strain>
        <tissue evidence="2">Gill</tissue>
    </source>
</reference>
<feature type="compositionally biased region" description="Low complexity" evidence="1">
    <location>
        <begin position="50"/>
        <end position="80"/>
    </location>
</feature>
<sequence>MLVSASDHQVTRRKFSQREAKEATPTMFTRAQAATNNTSATKSVTTTHPHNTTSANSASTTHTSVSSGGTCTLTSTSGGDDAVPSVSVTITAVAASVPDGGLLLTSSAATPAPDTPTITNFVVST</sequence>
<dbReference type="EMBL" id="JAWQEG010009268">
    <property type="protein sequence ID" value="KAK3848913.1"/>
    <property type="molecule type" value="Genomic_DNA"/>
</dbReference>
<feature type="compositionally biased region" description="Polar residues" evidence="1">
    <location>
        <begin position="26"/>
        <end position="49"/>
    </location>
</feature>
<evidence type="ECO:0000313" key="3">
    <source>
        <dbReference type="Proteomes" id="UP001286313"/>
    </source>
</evidence>
<keyword evidence="3" id="KW-1185">Reference proteome</keyword>